<gene>
    <name evidence="4" type="ORF">SAMN05444851_0667</name>
</gene>
<dbReference type="Proteomes" id="UP000199650">
    <property type="component" value="Unassembled WGS sequence"/>
</dbReference>
<evidence type="ECO:0000259" key="3">
    <source>
        <dbReference type="PROSITE" id="PS51186"/>
    </source>
</evidence>
<proteinExistence type="predicted"/>
<dbReference type="InterPro" id="IPR000182">
    <property type="entry name" value="GNAT_dom"/>
</dbReference>
<feature type="domain" description="N-acetyltransferase" evidence="3">
    <location>
        <begin position="1"/>
        <end position="141"/>
    </location>
</feature>
<dbReference type="GO" id="GO:0016747">
    <property type="term" value="F:acyltransferase activity, transferring groups other than amino-acyl groups"/>
    <property type="evidence" value="ECO:0007669"/>
    <property type="project" value="InterPro"/>
</dbReference>
<organism evidence="4 5">
    <name type="scientific">Aliiroseovarius sediminilitoris</name>
    <dbReference type="NCBI Taxonomy" id="1173584"/>
    <lineage>
        <taxon>Bacteria</taxon>
        <taxon>Pseudomonadati</taxon>
        <taxon>Pseudomonadota</taxon>
        <taxon>Alphaproteobacteria</taxon>
        <taxon>Rhodobacterales</taxon>
        <taxon>Paracoccaceae</taxon>
        <taxon>Aliiroseovarius</taxon>
    </lineage>
</organism>
<dbReference type="InterPro" id="IPR050832">
    <property type="entry name" value="Bact_Acetyltransf"/>
</dbReference>
<dbReference type="PANTHER" id="PTHR43877">
    <property type="entry name" value="AMINOALKYLPHOSPHONATE N-ACETYLTRANSFERASE-RELATED-RELATED"/>
    <property type="match status" value="1"/>
</dbReference>
<dbReference type="Gene3D" id="3.40.630.30">
    <property type="match status" value="1"/>
</dbReference>
<keyword evidence="5" id="KW-1185">Reference proteome</keyword>
<dbReference type="Pfam" id="PF13508">
    <property type="entry name" value="Acetyltransf_7"/>
    <property type="match status" value="1"/>
</dbReference>
<keyword evidence="2 4" id="KW-0012">Acyltransferase</keyword>
<evidence type="ECO:0000256" key="1">
    <source>
        <dbReference type="ARBA" id="ARBA00022679"/>
    </source>
</evidence>
<evidence type="ECO:0000313" key="4">
    <source>
        <dbReference type="EMBL" id="SEV98087.1"/>
    </source>
</evidence>
<dbReference type="SUPFAM" id="SSF55729">
    <property type="entry name" value="Acyl-CoA N-acyltransferases (Nat)"/>
    <property type="match status" value="1"/>
</dbReference>
<dbReference type="STRING" id="1173584.SAMN05444851_0667"/>
<accession>A0A1I0NA28</accession>
<sequence length="144" mass="16005">MKILPATPADAPAIANILTGWIAATPWIPRVHSRRSEKEFARILVDRGWTKVARDRGRALGFLARDGAEVHALYLSPAARGQGIGKALLDEAKAVCPELSLYAFQANEGACRFYRREGFSEEFRTDGAGNDEHLPDIRFRWRAA</sequence>
<protein>
    <submittedName>
        <fullName evidence="4">L-amino acid N-acyltransferase YncA</fullName>
    </submittedName>
</protein>
<dbReference type="PROSITE" id="PS51186">
    <property type="entry name" value="GNAT"/>
    <property type="match status" value="1"/>
</dbReference>
<keyword evidence="1 4" id="KW-0808">Transferase</keyword>
<dbReference type="OrthoDB" id="9797417at2"/>
<dbReference type="EMBL" id="FOJB01000001">
    <property type="protein sequence ID" value="SEV98087.1"/>
    <property type="molecule type" value="Genomic_DNA"/>
</dbReference>
<name>A0A1I0NA28_9RHOB</name>
<evidence type="ECO:0000256" key="2">
    <source>
        <dbReference type="ARBA" id="ARBA00023315"/>
    </source>
</evidence>
<dbReference type="InterPro" id="IPR016181">
    <property type="entry name" value="Acyl_CoA_acyltransferase"/>
</dbReference>
<dbReference type="AlphaFoldDB" id="A0A1I0NA28"/>
<evidence type="ECO:0000313" key="5">
    <source>
        <dbReference type="Proteomes" id="UP000199650"/>
    </source>
</evidence>
<reference evidence="4 5" key="1">
    <citation type="submission" date="2016-10" db="EMBL/GenBank/DDBJ databases">
        <authorList>
            <person name="de Groot N.N."/>
        </authorList>
    </citation>
    <scope>NUCLEOTIDE SEQUENCE [LARGE SCALE GENOMIC DNA]</scope>
    <source>
        <strain evidence="4 5">DSM 29439</strain>
    </source>
</reference>
<dbReference type="CDD" id="cd04301">
    <property type="entry name" value="NAT_SF"/>
    <property type="match status" value="1"/>
</dbReference>
<dbReference type="RefSeq" id="WP_091428267.1">
    <property type="nucleotide sequence ID" value="NZ_FOJB01000001.1"/>
</dbReference>